<evidence type="ECO:0000256" key="1">
    <source>
        <dbReference type="ARBA" id="ARBA00022737"/>
    </source>
</evidence>
<protein>
    <recommendedName>
        <fullName evidence="3">Calponin-homology (CH) domain-containing protein</fullName>
    </recommendedName>
</protein>
<sequence length="125" mass="14814">VQVPRVNKNGFEKNQSQFLSDDYDEFSDPTLSFERNRIKQLQDERVHIQKKTFTKWCNSFLNRARLEIVDLFVDLGDGVLLMKLLEIISGEKLGKPNRGRMRVQKIENLNKTLDFLKKKRIQVEF</sequence>
<dbReference type="Gene3D" id="1.10.418.10">
    <property type="entry name" value="Calponin-like domain"/>
    <property type="match status" value="1"/>
</dbReference>
<evidence type="ECO:0000256" key="2">
    <source>
        <dbReference type="ARBA" id="ARBA00023203"/>
    </source>
</evidence>
<evidence type="ECO:0000259" key="3">
    <source>
        <dbReference type="PROSITE" id="PS50021"/>
    </source>
</evidence>
<dbReference type="Pfam" id="PF00307">
    <property type="entry name" value="CH"/>
    <property type="match status" value="1"/>
</dbReference>
<evidence type="ECO:0000313" key="5">
    <source>
        <dbReference type="Proteomes" id="UP000004810"/>
    </source>
</evidence>
<name>J9E3P1_WUCBA</name>
<keyword evidence="1" id="KW-0677">Repeat</keyword>
<reference evidence="5" key="1">
    <citation type="submission" date="2012-08" db="EMBL/GenBank/DDBJ databases">
        <title>The Genome Sequence of Wuchereria bancrofti.</title>
        <authorList>
            <person name="Nutman T.B."/>
            <person name="Fink D.L."/>
            <person name="Russ C."/>
            <person name="Young S."/>
            <person name="Zeng Q."/>
            <person name="Koehrsen M."/>
            <person name="Alvarado L."/>
            <person name="Berlin A."/>
            <person name="Chapman S.B."/>
            <person name="Chen Z."/>
            <person name="Freedman E."/>
            <person name="Gellesch M."/>
            <person name="Goldberg J."/>
            <person name="Griggs A."/>
            <person name="Gujja S."/>
            <person name="Heilman E.R."/>
            <person name="Heiman D."/>
            <person name="Hepburn T."/>
            <person name="Howarth C."/>
            <person name="Jen D."/>
            <person name="Larson L."/>
            <person name="Lewis B."/>
            <person name="Mehta T."/>
            <person name="Park D."/>
            <person name="Pearson M."/>
            <person name="Roberts A."/>
            <person name="Saif S."/>
            <person name="Shea T."/>
            <person name="Shenoy N."/>
            <person name="Sisk P."/>
            <person name="Stolte C."/>
            <person name="Sykes S."/>
            <person name="Walk T."/>
            <person name="White J."/>
            <person name="Yandava C."/>
            <person name="Haas B."/>
            <person name="Henn M.R."/>
            <person name="Nusbaum C."/>
            <person name="Birren B."/>
        </authorList>
    </citation>
    <scope>NUCLEOTIDE SEQUENCE [LARGE SCALE GENOMIC DNA]</scope>
    <source>
        <strain evidence="5">NA</strain>
    </source>
</reference>
<gene>
    <name evidence="4" type="ORF">WUBG_12201</name>
</gene>
<evidence type="ECO:0000313" key="4">
    <source>
        <dbReference type="EMBL" id="EJW76891.1"/>
    </source>
</evidence>
<accession>J9E3P1</accession>
<comment type="caution">
    <text evidence="4">The sequence shown here is derived from an EMBL/GenBank/DDBJ whole genome shotgun (WGS) entry which is preliminary data.</text>
</comment>
<dbReference type="PROSITE" id="PS00019">
    <property type="entry name" value="ACTININ_1"/>
    <property type="match status" value="1"/>
</dbReference>
<dbReference type="AlphaFoldDB" id="J9E3P1"/>
<proteinExistence type="predicted"/>
<dbReference type="PANTHER" id="PTHR11915">
    <property type="entry name" value="SPECTRIN/FILAMIN RELATED CYTOSKELETAL PROTEIN"/>
    <property type="match status" value="1"/>
</dbReference>
<feature type="domain" description="Calponin-homology (CH)" evidence="3">
    <location>
        <begin position="47"/>
        <end position="125"/>
    </location>
</feature>
<keyword evidence="2" id="KW-0009">Actin-binding</keyword>
<dbReference type="SUPFAM" id="SSF47576">
    <property type="entry name" value="Calponin-homology domain, CH-domain"/>
    <property type="match status" value="1"/>
</dbReference>
<dbReference type="InterPro" id="IPR036872">
    <property type="entry name" value="CH_dom_sf"/>
</dbReference>
<dbReference type="GO" id="GO:0003779">
    <property type="term" value="F:actin binding"/>
    <property type="evidence" value="ECO:0007669"/>
    <property type="project" value="UniProtKB-KW"/>
</dbReference>
<organism evidence="4 5">
    <name type="scientific">Wuchereria bancrofti</name>
    <dbReference type="NCBI Taxonomy" id="6293"/>
    <lineage>
        <taxon>Eukaryota</taxon>
        <taxon>Metazoa</taxon>
        <taxon>Ecdysozoa</taxon>
        <taxon>Nematoda</taxon>
        <taxon>Chromadorea</taxon>
        <taxon>Rhabditida</taxon>
        <taxon>Spirurina</taxon>
        <taxon>Spiruromorpha</taxon>
        <taxon>Filarioidea</taxon>
        <taxon>Onchocercidae</taxon>
        <taxon>Wuchereria</taxon>
    </lineage>
</organism>
<dbReference type="InterPro" id="IPR001715">
    <property type="entry name" value="CH_dom"/>
</dbReference>
<feature type="non-terminal residue" evidence="4">
    <location>
        <position position="1"/>
    </location>
</feature>
<dbReference type="Proteomes" id="UP000004810">
    <property type="component" value="Unassembled WGS sequence"/>
</dbReference>
<dbReference type="EMBL" id="ADBV01008471">
    <property type="protein sequence ID" value="EJW76891.1"/>
    <property type="molecule type" value="Genomic_DNA"/>
</dbReference>
<dbReference type="PROSITE" id="PS50021">
    <property type="entry name" value="CH"/>
    <property type="match status" value="1"/>
</dbReference>
<dbReference type="InterPro" id="IPR001589">
    <property type="entry name" value="Actinin_actin-bd_CS"/>
</dbReference>